<reference evidence="2" key="1">
    <citation type="submission" date="2023-06" db="EMBL/GenBank/DDBJ databases">
        <authorList>
            <consortium name="Lawrence Berkeley National Laboratory"/>
            <person name="Ahrendt S."/>
            <person name="Sahu N."/>
            <person name="Indic B."/>
            <person name="Wong-Bajracharya J."/>
            <person name="Merenyi Z."/>
            <person name="Ke H.-M."/>
            <person name="Monk M."/>
            <person name="Kocsube S."/>
            <person name="Drula E."/>
            <person name="Lipzen A."/>
            <person name="Balint B."/>
            <person name="Henrissat B."/>
            <person name="Andreopoulos B."/>
            <person name="Martin F.M."/>
            <person name="Harder C.B."/>
            <person name="Rigling D."/>
            <person name="Ford K.L."/>
            <person name="Foster G.D."/>
            <person name="Pangilinan J."/>
            <person name="Papanicolaou A."/>
            <person name="Barry K."/>
            <person name="LaButti K."/>
            <person name="Viragh M."/>
            <person name="Koriabine M."/>
            <person name="Yan M."/>
            <person name="Riley R."/>
            <person name="Champramary S."/>
            <person name="Plett K.L."/>
            <person name="Tsai I.J."/>
            <person name="Slot J."/>
            <person name="Sipos G."/>
            <person name="Plett J."/>
            <person name="Nagy L.G."/>
            <person name="Grigoriev I.V."/>
        </authorList>
    </citation>
    <scope>NUCLEOTIDE SEQUENCE</scope>
    <source>
        <strain evidence="2">ICMP 16352</strain>
    </source>
</reference>
<name>A0AA39TFH8_9AGAR</name>
<comment type="caution">
    <text evidence="2">The sequence shown here is derived from an EMBL/GenBank/DDBJ whole genome shotgun (WGS) entry which is preliminary data.</text>
</comment>
<sequence>MSMSSEELDLPSLSASGSIQSHISSSVSKKRLRAHFAQDLPNVVTNASPFNLPTLPPKRSRRLAIYLAFHDGLMTELRSIWSWQLTNNAYLRLTFLTYACFSLFFISASLYCFWFRPLSTPLTEDLGEPWHLSTSRRISRIASHHPMKSGLEPFVVFSEISGSLKGPTACLWANDSIDLGSLVHWAQYWRGPVSLVITTNLAPSASAYQNLLRHLNAIKTLPSLAYFSVHIFQTNTQASLSPNTFLNIGRLFAPTDTVMIVPAEISTVTPSAELYHSVSEHLSHHLQIPAVLTIAKEITFPAPSFSPIVLPRDYPVWCTDRFFLASSRSSDWDLCLWQIWLEQQGKIGQVNVSMSHALGATVVPPTIMKLRHRLTSRYRSEACDIAIKKQAIRDPPNSKIAKRKIQWVKTFCRQVRVHLPLSVTDEI</sequence>
<evidence type="ECO:0000256" key="1">
    <source>
        <dbReference type="SAM" id="Phobius"/>
    </source>
</evidence>
<organism evidence="2 3">
    <name type="scientific">Armillaria novae-zelandiae</name>
    <dbReference type="NCBI Taxonomy" id="153914"/>
    <lineage>
        <taxon>Eukaryota</taxon>
        <taxon>Fungi</taxon>
        <taxon>Dikarya</taxon>
        <taxon>Basidiomycota</taxon>
        <taxon>Agaricomycotina</taxon>
        <taxon>Agaricomycetes</taxon>
        <taxon>Agaricomycetidae</taxon>
        <taxon>Agaricales</taxon>
        <taxon>Marasmiineae</taxon>
        <taxon>Physalacriaceae</taxon>
        <taxon>Armillaria</taxon>
    </lineage>
</organism>
<evidence type="ECO:0000313" key="2">
    <source>
        <dbReference type="EMBL" id="KAK0485906.1"/>
    </source>
</evidence>
<keyword evidence="1" id="KW-1133">Transmembrane helix</keyword>
<evidence type="ECO:0000313" key="3">
    <source>
        <dbReference type="Proteomes" id="UP001175227"/>
    </source>
</evidence>
<gene>
    <name evidence="2" type="ORF">IW261DRAFT_1452681</name>
</gene>
<keyword evidence="3" id="KW-1185">Reference proteome</keyword>
<dbReference type="EMBL" id="JAUEPR010000004">
    <property type="protein sequence ID" value="KAK0485906.1"/>
    <property type="molecule type" value="Genomic_DNA"/>
</dbReference>
<dbReference type="AlphaFoldDB" id="A0AA39TFH8"/>
<protein>
    <submittedName>
        <fullName evidence="2">Uncharacterized protein</fullName>
    </submittedName>
</protein>
<dbReference type="Proteomes" id="UP001175227">
    <property type="component" value="Unassembled WGS sequence"/>
</dbReference>
<keyword evidence="1" id="KW-0472">Membrane</keyword>
<feature type="transmembrane region" description="Helical" evidence="1">
    <location>
        <begin position="95"/>
        <end position="114"/>
    </location>
</feature>
<proteinExistence type="predicted"/>
<accession>A0AA39TFH8</accession>
<keyword evidence="1" id="KW-0812">Transmembrane</keyword>